<evidence type="ECO:0000259" key="6">
    <source>
        <dbReference type="PROSITE" id="PS50048"/>
    </source>
</evidence>
<keyword evidence="4" id="KW-0539">Nucleus</keyword>
<keyword evidence="1" id="KW-0805">Transcription regulation</keyword>
<dbReference type="GO" id="GO:0003677">
    <property type="term" value="F:DNA binding"/>
    <property type="evidence" value="ECO:0007669"/>
    <property type="project" value="UniProtKB-KW"/>
</dbReference>
<proteinExistence type="predicted"/>
<accession>A0AAD6CUB5</accession>
<keyword evidence="3" id="KW-0804">Transcription</keyword>
<evidence type="ECO:0000256" key="4">
    <source>
        <dbReference type="ARBA" id="ARBA00023242"/>
    </source>
</evidence>
<dbReference type="PROSITE" id="PS50048">
    <property type="entry name" value="ZN2_CY6_FUNGAL_2"/>
    <property type="match status" value="1"/>
</dbReference>
<dbReference type="InterPro" id="IPR021858">
    <property type="entry name" value="Fun_TF"/>
</dbReference>
<evidence type="ECO:0000256" key="1">
    <source>
        <dbReference type="ARBA" id="ARBA00023015"/>
    </source>
</evidence>
<comment type="caution">
    <text evidence="7">The sequence shown here is derived from an EMBL/GenBank/DDBJ whole genome shotgun (WGS) entry which is preliminary data.</text>
</comment>
<evidence type="ECO:0000256" key="2">
    <source>
        <dbReference type="ARBA" id="ARBA00023125"/>
    </source>
</evidence>
<organism evidence="7 8">
    <name type="scientific">Penicillium frequentans</name>
    <dbReference type="NCBI Taxonomy" id="3151616"/>
    <lineage>
        <taxon>Eukaryota</taxon>
        <taxon>Fungi</taxon>
        <taxon>Dikarya</taxon>
        <taxon>Ascomycota</taxon>
        <taxon>Pezizomycotina</taxon>
        <taxon>Eurotiomycetes</taxon>
        <taxon>Eurotiomycetidae</taxon>
        <taxon>Eurotiales</taxon>
        <taxon>Aspergillaceae</taxon>
        <taxon>Penicillium</taxon>
    </lineage>
</organism>
<evidence type="ECO:0000256" key="3">
    <source>
        <dbReference type="ARBA" id="ARBA00023163"/>
    </source>
</evidence>
<dbReference type="InterPro" id="IPR001138">
    <property type="entry name" value="Zn2Cys6_DnaBD"/>
</dbReference>
<name>A0AAD6CUB5_9EURO</name>
<keyword evidence="2" id="KW-0238">DNA-binding</keyword>
<dbReference type="SUPFAM" id="SSF57701">
    <property type="entry name" value="Zn2/Cys6 DNA-binding domain"/>
    <property type="match status" value="1"/>
</dbReference>
<evidence type="ECO:0000313" key="8">
    <source>
        <dbReference type="Proteomes" id="UP001220324"/>
    </source>
</evidence>
<dbReference type="InterPro" id="IPR036864">
    <property type="entry name" value="Zn2-C6_fun-type_DNA-bd_sf"/>
</dbReference>
<dbReference type="Pfam" id="PF11951">
    <property type="entry name" value="Fungal_trans_2"/>
    <property type="match status" value="1"/>
</dbReference>
<dbReference type="PRINTS" id="PR00755">
    <property type="entry name" value="AFLATOXINBRP"/>
</dbReference>
<dbReference type="EMBL" id="JAQIZZ010000006">
    <property type="protein sequence ID" value="KAJ5538072.1"/>
    <property type="molecule type" value="Genomic_DNA"/>
</dbReference>
<dbReference type="GO" id="GO:0008270">
    <property type="term" value="F:zinc ion binding"/>
    <property type="evidence" value="ECO:0007669"/>
    <property type="project" value="InterPro"/>
</dbReference>
<evidence type="ECO:0000256" key="5">
    <source>
        <dbReference type="SAM" id="MobiDB-lite"/>
    </source>
</evidence>
<sequence>MPRRCHTKSRRGCVQCKERHVKCDENRPTCSLCIRRGLECEYVAPRPRRRPMSTSTSSPKNARSDRSSSQSSISHSDDFTRLPRLQEMQLFYQACESTLPSIAKDDEDSRFWNGKIPQFAVCHDYVMDSLLAVSALHLASEQMDADEIPTWLETALTYQTHATAGLRQELVTNPQNIEASFMCSAIILILVTAYPGVCRDETPVDPLYEIMTLRSILSGAAFLWMQMFHGTERAWLDAWIYQDGNNRLAIARANEDPSIVKLHMTILQKFHTLRPFIESIRGPQRNIYRDTYKLLLQSLECWPSGQGSLVWPIRVSDDFMSLVKQGEWMALIFVLFHGLDKHLSSRKWFARESGKRLVHGVIQNFAGTFPPEWVGLVDWVRQAVEV</sequence>
<dbReference type="AlphaFoldDB" id="A0AAD6CUB5"/>
<dbReference type="PANTHER" id="PTHR47784:SF14">
    <property type="entry name" value="ZN(II)2CYS6 TRANSCRIPTION FACTOR (EUROFUNG)"/>
    <property type="match status" value="1"/>
</dbReference>
<gene>
    <name evidence="7" type="ORF">N7494_007551</name>
</gene>
<dbReference type="PANTHER" id="PTHR47784">
    <property type="entry name" value="STEROL UPTAKE CONTROL PROTEIN 2"/>
    <property type="match status" value="1"/>
</dbReference>
<protein>
    <recommendedName>
        <fullName evidence="6">Zn(2)-C6 fungal-type domain-containing protein</fullName>
    </recommendedName>
</protein>
<dbReference type="CDD" id="cd00067">
    <property type="entry name" value="GAL4"/>
    <property type="match status" value="1"/>
</dbReference>
<reference evidence="7 8" key="1">
    <citation type="journal article" date="2023" name="IMA Fungus">
        <title>Comparative genomic study of the Penicillium genus elucidates a diverse pangenome and 15 lateral gene transfer events.</title>
        <authorList>
            <person name="Petersen C."/>
            <person name="Sorensen T."/>
            <person name="Nielsen M.R."/>
            <person name="Sondergaard T.E."/>
            <person name="Sorensen J.L."/>
            <person name="Fitzpatrick D.A."/>
            <person name="Frisvad J.C."/>
            <person name="Nielsen K.L."/>
        </authorList>
    </citation>
    <scope>NUCLEOTIDE SEQUENCE [LARGE SCALE GENOMIC DNA]</scope>
    <source>
        <strain evidence="7 8">IBT 35679</strain>
    </source>
</reference>
<feature type="region of interest" description="Disordered" evidence="5">
    <location>
        <begin position="48"/>
        <end position="78"/>
    </location>
</feature>
<dbReference type="SMART" id="SM00066">
    <property type="entry name" value="GAL4"/>
    <property type="match status" value="1"/>
</dbReference>
<dbReference type="GO" id="GO:0001228">
    <property type="term" value="F:DNA-binding transcription activator activity, RNA polymerase II-specific"/>
    <property type="evidence" value="ECO:0007669"/>
    <property type="project" value="TreeGrafter"/>
</dbReference>
<dbReference type="PROSITE" id="PS00463">
    <property type="entry name" value="ZN2_CY6_FUNGAL_1"/>
    <property type="match status" value="1"/>
</dbReference>
<evidence type="ECO:0000313" key="7">
    <source>
        <dbReference type="EMBL" id="KAJ5538072.1"/>
    </source>
</evidence>
<dbReference type="Gene3D" id="4.10.240.10">
    <property type="entry name" value="Zn(2)-C6 fungal-type DNA-binding domain"/>
    <property type="match status" value="1"/>
</dbReference>
<keyword evidence="8" id="KW-1185">Reference proteome</keyword>
<dbReference type="Pfam" id="PF00172">
    <property type="entry name" value="Zn_clus"/>
    <property type="match status" value="1"/>
</dbReference>
<feature type="domain" description="Zn(2)-C6 fungal-type" evidence="6">
    <location>
        <begin position="12"/>
        <end position="42"/>
    </location>
</feature>
<dbReference type="Proteomes" id="UP001220324">
    <property type="component" value="Unassembled WGS sequence"/>
</dbReference>
<dbReference type="InterPro" id="IPR053157">
    <property type="entry name" value="Sterol_Uptake_Regulator"/>
</dbReference>